<name>A0A0E9TUB6_ANGAN</name>
<evidence type="ECO:0000313" key="1">
    <source>
        <dbReference type="EMBL" id="JAH56303.1"/>
    </source>
</evidence>
<reference evidence="1" key="1">
    <citation type="submission" date="2014-11" db="EMBL/GenBank/DDBJ databases">
        <authorList>
            <person name="Amaro Gonzalez C."/>
        </authorList>
    </citation>
    <scope>NUCLEOTIDE SEQUENCE</scope>
</reference>
<accession>A0A0E9TUB6</accession>
<organism evidence="1">
    <name type="scientific">Anguilla anguilla</name>
    <name type="common">European freshwater eel</name>
    <name type="synonym">Muraena anguilla</name>
    <dbReference type="NCBI Taxonomy" id="7936"/>
    <lineage>
        <taxon>Eukaryota</taxon>
        <taxon>Metazoa</taxon>
        <taxon>Chordata</taxon>
        <taxon>Craniata</taxon>
        <taxon>Vertebrata</taxon>
        <taxon>Euteleostomi</taxon>
        <taxon>Actinopterygii</taxon>
        <taxon>Neopterygii</taxon>
        <taxon>Teleostei</taxon>
        <taxon>Anguilliformes</taxon>
        <taxon>Anguillidae</taxon>
        <taxon>Anguilla</taxon>
    </lineage>
</organism>
<reference evidence="1" key="2">
    <citation type="journal article" date="2015" name="Fish Shellfish Immunol.">
        <title>Early steps in the European eel (Anguilla anguilla)-Vibrio vulnificus interaction in the gills: Role of the RtxA13 toxin.</title>
        <authorList>
            <person name="Callol A."/>
            <person name="Pajuelo D."/>
            <person name="Ebbesson L."/>
            <person name="Teles M."/>
            <person name="MacKenzie S."/>
            <person name="Amaro C."/>
        </authorList>
    </citation>
    <scope>NUCLEOTIDE SEQUENCE</scope>
</reference>
<dbReference type="AlphaFoldDB" id="A0A0E9TUB6"/>
<dbReference type="EMBL" id="GBXM01052274">
    <property type="protein sequence ID" value="JAH56303.1"/>
    <property type="molecule type" value="Transcribed_RNA"/>
</dbReference>
<sequence length="27" mass="3168">MYCTSAFLNSLCKLFNMDYHFLSESSD</sequence>
<proteinExistence type="predicted"/>
<protein>
    <submittedName>
        <fullName evidence="1">Uncharacterized protein</fullName>
    </submittedName>
</protein>